<dbReference type="SUPFAM" id="SSF55811">
    <property type="entry name" value="Nudix"/>
    <property type="match status" value="1"/>
</dbReference>
<protein>
    <recommendedName>
        <fullName evidence="1">NrtR DNA-binding winged helix domain-containing protein</fullName>
    </recommendedName>
</protein>
<dbReference type="RefSeq" id="WP_146319334.1">
    <property type="nucleotide sequence ID" value="NZ_VCQV01000032.1"/>
</dbReference>
<dbReference type="InterPro" id="IPR054105">
    <property type="entry name" value="WHD_NrtR"/>
</dbReference>
<reference evidence="2 3" key="1">
    <citation type="submission" date="2019-05" db="EMBL/GenBank/DDBJ databases">
        <authorList>
            <person name="Lee S.D."/>
        </authorList>
    </citation>
    <scope>NUCLEOTIDE SEQUENCE [LARGE SCALE GENOMIC DNA]</scope>
    <source>
        <strain evidence="2 3">C5-26</strain>
    </source>
</reference>
<dbReference type="InterPro" id="IPR036390">
    <property type="entry name" value="WH_DNA-bd_sf"/>
</dbReference>
<sequence>MSATPPPAIGSQGAVGLRAELVAVVITVDEGHPRVLASGRPPQLPAGPLRQDHQSLQDGVRAFAARQTGHTLGYVEQLYTFADLGRGPGADRVVSISYLGLTRARDDVSAWMPIYDLLPWEDHRHICADAEPDRLLQEIETALGRWTRSDAALEEERRDRCAHVFGHGDHPWRPELALHRYELLWEAGLVGESPTGGHPSGLTGPSMLHDHRRILATGLSRLRSALQYRPVVFELMPQTFTLGQLQEAVEALAGQILHKQNFRRLVEQQHELVEPTGGTSRATGGRPAKLYRFRREVFTERQQVGTKLPLPRAR</sequence>
<dbReference type="InterPro" id="IPR015797">
    <property type="entry name" value="NUDIX_hydrolase-like_dom_sf"/>
</dbReference>
<feature type="domain" description="NrtR DNA-binding winged helix" evidence="1">
    <location>
        <begin position="232"/>
        <end position="293"/>
    </location>
</feature>
<dbReference type="OrthoDB" id="9786141at2"/>
<dbReference type="Gene3D" id="1.10.10.10">
    <property type="entry name" value="Winged helix-like DNA-binding domain superfamily/Winged helix DNA-binding domain"/>
    <property type="match status" value="1"/>
</dbReference>
<gene>
    <name evidence="2" type="ORF">FGL98_18785</name>
</gene>
<accession>A0A563DV00</accession>
<dbReference type="Proteomes" id="UP000320244">
    <property type="component" value="Unassembled WGS sequence"/>
</dbReference>
<dbReference type="AlphaFoldDB" id="A0A563DV00"/>
<dbReference type="EMBL" id="VCQV01000032">
    <property type="protein sequence ID" value="TWP34016.1"/>
    <property type="molecule type" value="Genomic_DNA"/>
</dbReference>
<dbReference type="PIRSF" id="PIRSF019423">
    <property type="entry name" value="NMN_biosyn"/>
    <property type="match status" value="1"/>
</dbReference>
<dbReference type="Pfam" id="PF21906">
    <property type="entry name" value="WHD_NrtR"/>
    <property type="match status" value="1"/>
</dbReference>
<name>A0A563DV00_9MICO</name>
<dbReference type="InterPro" id="IPR011213">
    <property type="entry name" value="NMN_biosyn"/>
</dbReference>
<dbReference type="Gene3D" id="3.90.79.10">
    <property type="entry name" value="Nucleoside Triphosphate Pyrophosphohydrolase"/>
    <property type="match status" value="1"/>
</dbReference>
<dbReference type="InterPro" id="IPR036388">
    <property type="entry name" value="WH-like_DNA-bd_sf"/>
</dbReference>
<evidence type="ECO:0000313" key="3">
    <source>
        <dbReference type="Proteomes" id="UP000320244"/>
    </source>
</evidence>
<comment type="caution">
    <text evidence="2">The sequence shown here is derived from an EMBL/GenBank/DDBJ whole genome shotgun (WGS) entry which is preliminary data.</text>
</comment>
<proteinExistence type="predicted"/>
<reference evidence="2 3" key="2">
    <citation type="submission" date="2019-08" db="EMBL/GenBank/DDBJ databases">
        <title>Jejuicoccus antrihumi gen. nov., sp. nov., a new member of the family Dermacoccaceae isolated from a cave.</title>
        <authorList>
            <person name="Schumann P."/>
            <person name="Kim I.S."/>
        </authorList>
    </citation>
    <scope>NUCLEOTIDE SEQUENCE [LARGE SCALE GENOMIC DNA]</scope>
    <source>
        <strain evidence="2 3">C5-26</strain>
    </source>
</reference>
<evidence type="ECO:0000313" key="2">
    <source>
        <dbReference type="EMBL" id="TWP34016.1"/>
    </source>
</evidence>
<dbReference type="SUPFAM" id="SSF46785">
    <property type="entry name" value="Winged helix' DNA-binding domain"/>
    <property type="match status" value="1"/>
</dbReference>
<keyword evidence="3" id="KW-1185">Reference proteome</keyword>
<organism evidence="2 3">
    <name type="scientific">Leekyejoonella antrihumi</name>
    <dbReference type="NCBI Taxonomy" id="1660198"/>
    <lineage>
        <taxon>Bacteria</taxon>
        <taxon>Bacillati</taxon>
        <taxon>Actinomycetota</taxon>
        <taxon>Actinomycetes</taxon>
        <taxon>Micrococcales</taxon>
        <taxon>Dermacoccaceae</taxon>
        <taxon>Leekyejoonella</taxon>
    </lineage>
</organism>
<evidence type="ECO:0000259" key="1">
    <source>
        <dbReference type="Pfam" id="PF21906"/>
    </source>
</evidence>